<evidence type="ECO:0000256" key="2">
    <source>
        <dbReference type="SAM" id="Phobius"/>
    </source>
</evidence>
<keyword evidence="2" id="KW-1133">Transmembrane helix</keyword>
<keyword evidence="2" id="KW-0812">Transmembrane</keyword>
<dbReference type="Proteomes" id="UP000095453">
    <property type="component" value="Unassembled WGS sequence"/>
</dbReference>
<keyword evidence="2" id="KW-0472">Membrane</keyword>
<gene>
    <name evidence="3" type="ORF">ERS852444_02182</name>
</gene>
<name>A0A173UQ86_9FIRM</name>
<dbReference type="Pfam" id="PF20187">
    <property type="entry name" value="DUF6550"/>
    <property type="match status" value="1"/>
</dbReference>
<dbReference type="RefSeq" id="WP_156333854.1">
    <property type="nucleotide sequence ID" value="NZ_CYXX01000016.1"/>
</dbReference>
<sequence length="195" mass="21508">MKKEYEKKKKLVIFILAAVAVCLMGGLCFYLMKIGTPAEPEKDFVQQETEHTEVIVPEIDITKETDSLEEKGTEEPESSEQETEQPESSEIEPTDIHTRGEQGGNDRGKPQTKEEAQPPAEKPEVKDKDAVENPEQPPQYETQPEQKPEEPAGGSTNDSGQVYVPGFGYVDQPGTPQGESAGSDGDWNKQIGDMN</sequence>
<feature type="compositionally biased region" description="Basic and acidic residues" evidence="1">
    <location>
        <begin position="43"/>
        <end position="53"/>
    </location>
</feature>
<accession>A0A173UQ86</accession>
<feature type="compositionally biased region" description="Basic and acidic residues" evidence="1">
    <location>
        <begin position="60"/>
        <end position="74"/>
    </location>
</feature>
<dbReference type="AlphaFoldDB" id="A0A173UQ86"/>
<feature type="region of interest" description="Disordered" evidence="1">
    <location>
        <begin position="43"/>
        <end position="195"/>
    </location>
</feature>
<feature type="transmembrane region" description="Helical" evidence="2">
    <location>
        <begin position="12"/>
        <end position="32"/>
    </location>
</feature>
<feature type="compositionally biased region" description="Basic and acidic residues" evidence="1">
    <location>
        <begin position="94"/>
        <end position="131"/>
    </location>
</feature>
<dbReference type="InterPro" id="IPR046680">
    <property type="entry name" value="DUF6550"/>
</dbReference>
<reference evidence="3 4" key="1">
    <citation type="submission" date="2015-09" db="EMBL/GenBank/DDBJ databases">
        <authorList>
            <consortium name="Pathogen Informatics"/>
        </authorList>
    </citation>
    <scope>NUCLEOTIDE SEQUENCE [LARGE SCALE GENOMIC DNA]</scope>
    <source>
        <strain evidence="3 4">2789STDY5608887</strain>
    </source>
</reference>
<feature type="compositionally biased region" description="Acidic residues" evidence="1">
    <location>
        <begin position="75"/>
        <end position="93"/>
    </location>
</feature>
<proteinExistence type="predicted"/>
<evidence type="ECO:0000313" key="4">
    <source>
        <dbReference type="Proteomes" id="UP000095453"/>
    </source>
</evidence>
<evidence type="ECO:0000313" key="3">
    <source>
        <dbReference type="EMBL" id="CUN16570.1"/>
    </source>
</evidence>
<protein>
    <submittedName>
        <fullName evidence="3">Uncharacterized protein</fullName>
    </submittedName>
</protein>
<evidence type="ECO:0000256" key="1">
    <source>
        <dbReference type="SAM" id="MobiDB-lite"/>
    </source>
</evidence>
<dbReference type="EMBL" id="CYXX01000016">
    <property type="protein sequence ID" value="CUN16570.1"/>
    <property type="molecule type" value="Genomic_DNA"/>
</dbReference>
<organism evidence="3 4">
    <name type="scientific">Roseburia inulinivorans</name>
    <dbReference type="NCBI Taxonomy" id="360807"/>
    <lineage>
        <taxon>Bacteria</taxon>
        <taxon>Bacillati</taxon>
        <taxon>Bacillota</taxon>
        <taxon>Clostridia</taxon>
        <taxon>Lachnospirales</taxon>
        <taxon>Lachnospiraceae</taxon>
        <taxon>Roseburia</taxon>
    </lineage>
</organism>